<protein>
    <recommendedName>
        <fullName evidence="2">MULE transposase domain-containing protein</fullName>
    </recommendedName>
</protein>
<dbReference type="PANTHER" id="PTHR31569:SF4">
    <property type="entry name" value="SWIM-TYPE DOMAIN-CONTAINING PROTEIN"/>
    <property type="match status" value="1"/>
</dbReference>
<feature type="compositionally biased region" description="Acidic residues" evidence="1">
    <location>
        <begin position="804"/>
        <end position="828"/>
    </location>
</feature>
<sequence>MMKLFRTQRTEFTTVSEFIDGVKQRFKAANDLKAKLHPYTALVIMMSELEQIPEMNNGIEIKINEMKSIKDPATEISMKDYLKICTEMHDKTKALGIDGLGASATKASRNQFSRQSASTSTSTPTSDGRKDKLMNAPPPGKYAKKHVEEWKNHKPSAQLMAPVLTAPGLWYWKFHDNKIFKENKDQQLAGKPTEKTRQANFDAVASSATSASEPAREYDFGGMAIAETETDLIQYERPVSHQAVELPSINLTEPRMPLPPANKQYNDPELALEEINDLIKDSGYAVTSRRTKTTKRGVKKTVRICCDRGRTNPHDNDDDPDSEASQPSGNQRKTTTIAADCPFSVSLRFSQLTNTWIFTIENESHNHGPSPASTHNIQRKLEVKRKLDIITQQLKQGPATRQIITSLRESDPNSCIIPKDINNLRMQLNREFLNGRTPIQALLQELPKDGNWIFKYELDDDQHVTALFCMHKTCVTMLQSNPWVISMDCTYKTNQYKLPLLDIVGFTATGSTVYLGFAFIRDEKQDTYEVVLSCLAEAYDSLGLEYPRTILTDKEDGLIAAIESVFPTTKSMVCIWHINMAILKKARPLLSEQIRQAISQANSQASSSQSRKTKAQISKEIQEQVDKAWKKMLKRWNRIVYATTPEEKDRQWEFFKENYKDPIYEPLLRYLEDEWLESCPERFLHIHTSKYLHLNERATSRAESAHWLLKHDLHVSTNDLLVVLRCFERVVQHQFDKVQADIASEKIRQPTKPHPLYKLITTKISRKVIQQMKNTYDRYLPETEDKPPIPPVCSCDSKNTKEDAVEDAVEDAGEDKDAVEDAEGDAEL</sequence>
<feature type="region of interest" description="Disordered" evidence="1">
    <location>
        <begin position="779"/>
        <end position="828"/>
    </location>
</feature>
<feature type="compositionally biased region" description="Polar residues" evidence="1">
    <location>
        <begin position="323"/>
        <end position="337"/>
    </location>
</feature>
<dbReference type="Proteomes" id="UP001220256">
    <property type="component" value="Unassembled WGS sequence"/>
</dbReference>
<comment type="caution">
    <text evidence="3">The sequence shown here is derived from an EMBL/GenBank/DDBJ whole genome shotgun (WGS) entry which is preliminary data.</text>
</comment>
<evidence type="ECO:0000256" key="1">
    <source>
        <dbReference type="SAM" id="MobiDB-lite"/>
    </source>
</evidence>
<feature type="region of interest" description="Disordered" evidence="1">
    <location>
        <begin position="304"/>
        <end position="337"/>
    </location>
</feature>
<dbReference type="InterPro" id="IPR052579">
    <property type="entry name" value="Zinc_finger_SWIM"/>
</dbReference>
<organism evidence="3 4">
    <name type="scientific">Penicillium chrysogenum</name>
    <name type="common">Penicillium notatum</name>
    <dbReference type="NCBI Taxonomy" id="5076"/>
    <lineage>
        <taxon>Eukaryota</taxon>
        <taxon>Fungi</taxon>
        <taxon>Dikarya</taxon>
        <taxon>Ascomycota</taxon>
        <taxon>Pezizomycotina</taxon>
        <taxon>Eurotiomycetes</taxon>
        <taxon>Eurotiomycetidae</taxon>
        <taxon>Eurotiales</taxon>
        <taxon>Aspergillaceae</taxon>
        <taxon>Penicillium</taxon>
        <taxon>Penicillium chrysogenum species complex</taxon>
    </lineage>
</organism>
<feature type="compositionally biased region" description="Low complexity" evidence="1">
    <location>
        <begin position="113"/>
        <end position="126"/>
    </location>
</feature>
<accession>A0ABQ8WDK3</accession>
<dbReference type="EMBL" id="JAPVEB010000004">
    <property type="protein sequence ID" value="KAJ5264490.1"/>
    <property type="molecule type" value="Genomic_DNA"/>
</dbReference>
<dbReference type="PANTHER" id="PTHR31569">
    <property type="entry name" value="SWIM-TYPE DOMAIN-CONTAINING PROTEIN"/>
    <property type="match status" value="1"/>
</dbReference>
<dbReference type="InterPro" id="IPR018289">
    <property type="entry name" value="MULE_transposase_dom"/>
</dbReference>
<gene>
    <name evidence="3" type="ORF">N7505_007283</name>
</gene>
<evidence type="ECO:0000313" key="3">
    <source>
        <dbReference type="EMBL" id="KAJ5264490.1"/>
    </source>
</evidence>
<evidence type="ECO:0000313" key="4">
    <source>
        <dbReference type="Proteomes" id="UP001220256"/>
    </source>
</evidence>
<feature type="compositionally biased region" description="Basic and acidic residues" evidence="1">
    <location>
        <begin position="305"/>
        <end position="315"/>
    </location>
</feature>
<feature type="region of interest" description="Disordered" evidence="1">
    <location>
        <begin position="106"/>
        <end position="140"/>
    </location>
</feature>
<reference evidence="3 4" key="1">
    <citation type="journal article" date="2023" name="IMA Fungus">
        <title>Comparative genomic study of the Penicillium genus elucidates a diverse pangenome and 15 lateral gene transfer events.</title>
        <authorList>
            <person name="Petersen C."/>
            <person name="Sorensen T."/>
            <person name="Nielsen M.R."/>
            <person name="Sondergaard T.E."/>
            <person name="Sorensen J.L."/>
            <person name="Fitzpatrick D.A."/>
            <person name="Frisvad J.C."/>
            <person name="Nielsen K.L."/>
        </authorList>
    </citation>
    <scope>NUCLEOTIDE SEQUENCE [LARGE SCALE GENOMIC DNA]</scope>
    <source>
        <strain evidence="3 4">IBT 3361</strain>
    </source>
</reference>
<evidence type="ECO:0000259" key="2">
    <source>
        <dbReference type="Pfam" id="PF10551"/>
    </source>
</evidence>
<name>A0ABQ8WDK3_PENCH</name>
<keyword evidence="4" id="KW-1185">Reference proteome</keyword>
<feature type="domain" description="MULE transposase" evidence="2">
    <location>
        <begin position="484"/>
        <end position="580"/>
    </location>
</feature>
<proteinExistence type="predicted"/>
<dbReference type="Pfam" id="PF10551">
    <property type="entry name" value="MULE"/>
    <property type="match status" value="1"/>
</dbReference>